<dbReference type="Pfam" id="PF03099">
    <property type="entry name" value="BPL_LplA_LipB"/>
    <property type="match status" value="1"/>
</dbReference>
<evidence type="ECO:0000256" key="4">
    <source>
        <dbReference type="SAM" id="SignalP"/>
    </source>
</evidence>
<evidence type="ECO:0000259" key="5">
    <source>
        <dbReference type="PROSITE" id="PS51733"/>
    </source>
</evidence>
<dbReference type="InterPro" id="IPR004143">
    <property type="entry name" value="BPL_LPL_catalytic"/>
</dbReference>
<organism evidence="6 7">
    <name type="scientific">Aplysia californica</name>
    <name type="common">California sea hare</name>
    <dbReference type="NCBI Taxonomy" id="6500"/>
    <lineage>
        <taxon>Eukaryota</taxon>
        <taxon>Metazoa</taxon>
        <taxon>Spiralia</taxon>
        <taxon>Lophotrochozoa</taxon>
        <taxon>Mollusca</taxon>
        <taxon>Gastropoda</taxon>
        <taxon>Heterobranchia</taxon>
        <taxon>Euthyneura</taxon>
        <taxon>Tectipleura</taxon>
        <taxon>Aplysiida</taxon>
        <taxon>Aplysioidea</taxon>
        <taxon>Aplysiidae</taxon>
        <taxon>Aplysia</taxon>
    </lineage>
</organism>
<evidence type="ECO:0000313" key="7">
    <source>
        <dbReference type="RefSeq" id="XP_012945082.1"/>
    </source>
</evidence>
<feature type="compositionally biased region" description="Low complexity" evidence="3">
    <location>
        <begin position="309"/>
        <end position="328"/>
    </location>
</feature>
<feature type="region of interest" description="Disordered" evidence="3">
    <location>
        <begin position="308"/>
        <end position="350"/>
    </location>
</feature>
<dbReference type="CDD" id="cd16442">
    <property type="entry name" value="BPL"/>
    <property type="match status" value="1"/>
</dbReference>
<feature type="region of interest" description="Disordered" evidence="3">
    <location>
        <begin position="215"/>
        <end position="272"/>
    </location>
</feature>
<dbReference type="Proteomes" id="UP000694888">
    <property type="component" value="Unplaced"/>
</dbReference>
<feature type="compositionally biased region" description="Polar residues" evidence="3">
    <location>
        <begin position="258"/>
        <end position="268"/>
    </location>
</feature>
<feature type="compositionally biased region" description="Gly residues" evidence="3">
    <location>
        <begin position="229"/>
        <end position="238"/>
    </location>
</feature>
<feature type="signal peptide" evidence="4">
    <location>
        <begin position="1"/>
        <end position="16"/>
    </location>
</feature>
<dbReference type="InterPro" id="IPR019197">
    <property type="entry name" value="Biotin-prot_ligase_N"/>
</dbReference>
<reference evidence="7" key="1">
    <citation type="submission" date="2025-08" db="UniProtKB">
        <authorList>
            <consortium name="RefSeq"/>
        </authorList>
    </citation>
    <scope>IDENTIFICATION</scope>
</reference>
<dbReference type="Pfam" id="PF02237">
    <property type="entry name" value="BPL_C"/>
    <property type="match status" value="1"/>
</dbReference>
<gene>
    <name evidence="7" type="primary">LOC101850856</name>
</gene>
<evidence type="ECO:0000256" key="1">
    <source>
        <dbReference type="ARBA" id="ARBA00009934"/>
    </source>
</evidence>
<dbReference type="NCBIfam" id="TIGR00121">
    <property type="entry name" value="birA_ligase"/>
    <property type="match status" value="1"/>
</dbReference>
<dbReference type="SUPFAM" id="SSF55681">
    <property type="entry name" value="Class II aaRS and biotin synthetases"/>
    <property type="match status" value="1"/>
</dbReference>
<dbReference type="Pfam" id="PF09825">
    <property type="entry name" value="BPL_N"/>
    <property type="match status" value="1"/>
</dbReference>
<dbReference type="InterPro" id="IPR045864">
    <property type="entry name" value="aa-tRNA-synth_II/BPL/LPL"/>
</dbReference>
<protein>
    <submittedName>
        <fullName evidence="7">Biotin--protein ligase</fullName>
    </submittedName>
</protein>
<dbReference type="PROSITE" id="PS51733">
    <property type="entry name" value="BPL_LPL_CATALYTIC"/>
    <property type="match status" value="1"/>
</dbReference>
<evidence type="ECO:0000256" key="2">
    <source>
        <dbReference type="ARBA" id="ARBA00022598"/>
    </source>
</evidence>
<evidence type="ECO:0000256" key="3">
    <source>
        <dbReference type="SAM" id="MobiDB-lite"/>
    </source>
</evidence>
<feature type="chain" id="PRO_5045707021" evidence="4">
    <location>
        <begin position="17"/>
        <end position="950"/>
    </location>
</feature>
<accession>A0ABM1ACH5</accession>
<dbReference type="GO" id="GO:0016874">
    <property type="term" value="F:ligase activity"/>
    <property type="evidence" value="ECO:0007669"/>
    <property type="project" value="UniProtKB-KW"/>
</dbReference>
<dbReference type="InterPro" id="IPR004408">
    <property type="entry name" value="Biotin_CoA_COase_ligase"/>
</dbReference>
<dbReference type="GeneID" id="101850856"/>
<dbReference type="RefSeq" id="XP_012945082.1">
    <property type="nucleotide sequence ID" value="XM_013089628.1"/>
</dbReference>
<sequence>MLFLTLSTFLLYSVQWISQTIRYQRYARVMQRVLRGASVLVQRAAAARTGYLISTSLLKDAAAVTERTEMEDDFIRLSSLGPVQEVDLSSWTSYLDAPSRCAKPKDVCVMMEARRPRNLDSFAKLEQKVAPAYRVHALAHASPMAWKTAEPFGIILHCSLPNLVILTDAFGQGRLTLDEDLELIGLVTVKTVGCAQNLVSPMGSCLPLADVTGHDEGQGVASKSPKGDVTGGVAGQGQGDEVPSTRARPLQPSDRETTTQLHPVSTSTPEDKLINGASSIASEKETASNGSSKQLEIGKISEMIKQKFSLSASEAQPAPSSSRSGASGNHDDKASRGGSDQPRASSKPPNILVYCGVKDTARRFQQVKLSLEACVNTEAYTIYHLTHESLLADPWRDNAALLVVSFCPQLSSEVEEVVADYIRSAGGNVLSFSSSLDSLFAHREELEKVAGEGLVTLRLDDTSQTVTSVRGCYCYSNLASGSEVLVPYEGGGVTSEEGSSAGSEVVSGPVISLTGLLQKDDDKKEDDDRSGKCAQAVVVKTRSDSGGVVVMSQLLVERDPTEYASDPESFAALKRSNTERLAILTRLLSALDIDTGAGPVPSLTSCYMLAQRLGLRELFQGLYQNRLTTEGVLKSRSLSLKFVNGQDKTLASTSLLPVVTDADSKVDTAFFDMQTYWRHLGTSWMGQIVFYTDVITSTMTVFDGLLFSIPKDVGVIAIAGRQTSGRGRGGNAWLSPTGCAMFTLPVRLDLLSELGQRVSFLQHLVAVAVIRSVLETPGYQHLELKLKWPNDIYYGREMKLGGVLVTSTAMNSVVYATIGCGFNVSNSNPTICLNDIIRQYNMAHPGEPDLEPMTSAQVIAGTMTVLERLLTQFEREGYERFNQLYYSHWLHGGAKVKVKLESESESEGTVEGLDEYGYLLIRTRNGRLISVQPDGNSFDMMQNLVHYKTR</sequence>
<dbReference type="InterPro" id="IPR003142">
    <property type="entry name" value="BPL_C"/>
</dbReference>
<comment type="similarity">
    <text evidence="1">Belongs to the biotin--protein ligase family.</text>
</comment>
<keyword evidence="4" id="KW-0732">Signal</keyword>
<proteinExistence type="inferred from homology"/>
<keyword evidence="2 7" id="KW-0436">Ligase</keyword>
<evidence type="ECO:0000313" key="6">
    <source>
        <dbReference type="Proteomes" id="UP000694888"/>
    </source>
</evidence>
<dbReference type="PANTHER" id="PTHR12835:SF5">
    <property type="entry name" value="BIOTIN--PROTEIN LIGASE"/>
    <property type="match status" value="1"/>
</dbReference>
<dbReference type="PANTHER" id="PTHR12835">
    <property type="entry name" value="BIOTIN PROTEIN LIGASE"/>
    <property type="match status" value="1"/>
</dbReference>
<name>A0ABM1ACH5_APLCA</name>
<keyword evidence="6" id="KW-1185">Reference proteome</keyword>
<dbReference type="Gene3D" id="3.30.930.10">
    <property type="entry name" value="Bira Bifunctional Protein, Domain 2"/>
    <property type="match status" value="1"/>
</dbReference>
<feature type="domain" description="BPL/LPL catalytic" evidence="5">
    <location>
        <begin position="673"/>
        <end position="874"/>
    </location>
</feature>